<evidence type="ECO:0000256" key="6">
    <source>
        <dbReference type="SAM" id="MobiDB-lite"/>
    </source>
</evidence>
<dbReference type="PANTHER" id="PTHR34187:SF2">
    <property type="entry name" value="DUF202 DOMAIN-CONTAINING PROTEIN"/>
    <property type="match status" value="1"/>
</dbReference>
<name>A0A8H4QHX6_9AGAR</name>
<dbReference type="GO" id="GO:0005886">
    <property type="term" value="C:plasma membrane"/>
    <property type="evidence" value="ECO:0007669"/>
    <property type="project" value="UniProtKB-SubCell"/>
</dbReference>
<feature type="compositionally biased region" description="Basic residues" evidence="6">
    <location>
        <begin position="118"/>
        <end position="127"/>
    </location>
</feature>
<sequence length="271" mass="28808">MADLLCGLYARKASQVIRASADSGVPAGTSSHFDDTPSTNAPEKGGQSPFPSLDSSHFIALQENAAHDSSASSMSGEALRTESSPMATTSTTAAANGAVLPAEKPTVAGDTSSSKPPNRSRRSHAGKRKFDLRGLKKYRPSITLENAGNVARDHLASERTFLAYVRTSLALASTGVALVQLFTIAELTSRTTNTPLTEASKRVQRFARPLGVTTVLLALVVLALAVYRYFLIQNALPEHQFPIARYSIVFTSFIMGAIIVVIFAALLAGRQ</sequence>
<feature type="compositionally biased region" description="Polar residues" evidence="6">
    <location>
        <begin position="28"/>
        <end position="41"/>
    </location>
</feature>
<proteinExistence type="predicted"/>
<dbReference type="Proteomes" id="UP000521872">
    <property type="component" value="Unassembled WGS sequence"/>
</dbReference>
<evidence type="ECO:0000256" key="7">
    <source>
        <dbReference type="SAM" id="Phobius"/>
    </source>
</evidence>
<dbReference type="InterPro" id="IPR052053">
    <property type="entry name" value="IM_YidH-like"/>
</dbReference>
<comment type="subcellular location">
    <subcellularLocation>
        <location evidence="1">Cell membrane</location>
        <topology evidence="1">Multi-pass membrane protein</topology>
    </subcellularLocation>
</comment>
<keyword evidence="2" id="KW-1003">Cell membrane</keyword>
<dbReference type="Pfam" id="PF02656">
    <property type="entry name" value="DUF202"/>
    <property type="match status" value="1"/>
</dbReference>
<feature type="region of interest" description="Disordered" evidence="6">
    <location>
        <begin position="20"/>
        <end position="130"/>
    </location>
</feature>
<keyword evidence="10" id="KW-1185">Reference proteome</keyword>
<organism evidence="9 10">
    <name type="scientific">Agrocybe pediades</name>
    <dbReference type="NCBI Taxonomy" id="84607"/>
    <lineage>
        <taxon>Eukaryota</taxon>
        <taxon>Fungi</taxon>
        <taxon>Dikarya</taxon>
        <taxon>Basidiomycota</taxon>
        <taxon>Agaricomycotina</taxon>
        <taxon>Agaricomycetes</taxon>
        <taxon>Agaricomycetidae</taxon>
        <taxon>Agaricales</taxon>
        <taxon>Agaricineae</taxon>
        <taxon>Strophariaceae</taxon>
        <taxon>Agrocybe</taxon>
    </lineage>
</organism>
<evidence type="ECO:0000256" key="2">
    <source>
        <dbReference type="ARBA" id="ARBA00022475"/>
    </source>
</evidence>
<evidence type="ECO:0000256" key="5">
    <source>
        <dbReference type="ARBA" id="ARBA00023136"/>
    </source>
</evidence>
<dbReference type="InterPro" id="IPR003807">
    <property type="entry name" value="DUF202"/>
</dbReference>
<evidence type="ECO:0000313" key="9">
    <source>
        <dbReference type="EMBL" id="KAF4611080.1"/>
    </source>
</evidence>
<evidence type="ECO:0000256" key="3">
    <source>
        <dbReference type="ARBA" id="ARBA00022692"/>
    </source>
</evidence>
<feature type="domain" description="DUF202" evidence="8">
    <location>
        <begin position="152"/>
        <end position="233"/>
    </location>
</feature>
<dbReference type="AlphaFoldDB" id="A0A8H4QHX6"/>
<feature type="compositionally biased region" description="Polar residues" evidence="6">
    <location>
        <begin position="67"/>
        <end position="86"/>
    </location>
</feature>
<feature type="transmembrane region" description="Helical" evidence="7">
    <location>
        <begin position="210"/>
        <end position="231"/>
    </location>
</feature>
<evidence type="ECO:0000256" key="4">
    <source>
        <dbReference type="ARBA" id="ARBA00022989"/>
    </source>
</evidence>
<evidence type="ECO:0000259" key="8">
    <source>
        <dbReference type="Pfam" id="PF02656"/>
    </source>
</evidence>
<accession>A0A8H4QHX6</accession>
<evidence type="ECO:0000256" key="1">
    <source>
        <dbReference type="ARBA" id="ARBA00004651"/>
    </source>
</evidence>
<reference evidence="9 10" key="1">
    <citation type="submission" date="2019-12" db="EMBL/GenBank/DDBJ databases">
        <authorList>
            <person name="Floudas D."/>
            <person name="Bentzer J."/>
            <person name="Ahren D."/>
            <person name="Johansson T."/>
            <person name="Persson P."/>
            <person name="Tunlid A."/>
        </authorList>
    </citation>
    <scope>NUCLEOTIDE SEQUENCE [LARGE SCALE GENOMIC DNA]</scope>
    <source>
        <strain evidence="9 10">CBS 102.39</strain>
    </source>
</reference>
<feature type="transmembrane region" description="Helical" evidence="7">
    <location>
        <begin position="243"/>
        <end position="268"/>
    </location>
</feature>
<protein>
    <recommendedName>
        <fullName evidence="8">DUF202 domain-containing protein</fullName>
    </recommendedName>
</protein>
<keyword evidence="5 7" id="KW-0472">Membrane</keyword>
<keyword evidence="4 7" id="KW-1133">Transmembrane helix</keyword>
<keyword evidence="3 7" id="KW-0812">Transmembrane</keyword>
<comment type="caution">
    <text evidence="9">The sequence shown here is derived from an EMBL/GenBank/DDBJ whole genome shotgun (WGS) entry which is preliminary data.</text>
</comment>
<evidence type="ECO:0000313" key="10">
    <source>
        <dbReference type="Proteomes" id="UP000521872"/>
    </source>
</evidence>
<gene>
    <name evidence="9" type="ORF">D9613_006490</name>
</gene>
<dbReference type="PANTHER" id="PTHR34187">
    <property type="entry name" value="FGR18P"/>
    <property type="match status" value="1"/>
</dbReference>
<dbReference type="EMBL" id="JAACJL010000058">
    <property type="protein sequence ID" value="KAF4611080.1"/>
    <property type="molecule type" value="Genomic_DNA"/>
</dbReference>